<dbReference type="Gene3D" id="1.10.150.810">
    <property type="match status" value="1"/>
</dbReference>
<dbReference type="SUPFAM" id="SSF100879">
    <property type="entry name" value="Lesion bypass DNA polymerase (Y-family), little finger domain"/>
    <property type="match status" value="1"/>
</dbReference>
<sequence length="683" mass="76693">MTTNGQGLSSKVHEAVVEVASVPIISDHDTLKYHLLGPSLTKAGQDTVDQQKVSEVIYNASKGSKYFNNEEHKDKNLTQKIEKILARKRQLERVDLASDLRRADEYIAELELSRDLSQTVVHIDCDAFYAAVEELDRPELKHVPMAVGKGVLTTCNYHARKFGCRSGMAGFVAMKLCPDLICLPLNFAKYTAKAQEVREILVDYDPRFESASIDEAYLNITQYCEEKHMDPEDAVSQLRNEVAEKTKITISAGIAANAKIAKIASNRNKPNGQFRVANDRATILAFMRDLPTRKVNGVGRVFERELDAIGVKTCGDLYSQRAYLSKLFGEKAFQFLMQCYLGLGRTKVQPAEDYERKSVGTESTFHDMSDKVELREKLRWIAEELEKDLTRTQFKGRTLVLKVKLHTYEVLTRQVIPPKAVRTAVDLYTYSLPMLTKHEKEIPGMKLRLMGLRCTHLVSTKRSGTDFFGMRHPSAADGEPGPVNTIVDDNGEWEVWPEEEFEEAARQERQDEMNELEQLSQEQDTNGSDPPTAEEQLEEANRRHKHGREILPNPDPTYRGPNSSVGFQKPATNHVPPAKEEEPFWPCPICARPQSTNDKDFNDHIDFCLSKQTIKEAATETSSSPPALEKPLLDGRGKENSNSNSNSGGSGSGSGRGRPKGKRKSEAVGDRGNKRLFFGLQRT</sequence>
<dbReference type="Gene3D" id="3.30.160.60">
    <property type="entry name" value="Classic Zinc Finger"/>
    <property type="match status" value="1"/>
</dbReference>
<dbReference type="Gene3D" id="3.30.1490.100">
    <property type="entry name" value="DNA polymerase, Y-family, little finger domain"/>
    <property type="match status" value="1"/>
</dbReference>
<dbReference type="FunFam" id="3.30.70.270:FF:000014">
    <property type="entry name" value="DNA polymerase kappa subunit"/>
    <property type="match status" value="1"/>
</dbReference>
<dbReference type="OrthoDB" id="1747274at2759"/>
<dbReference type="GeneID" id="59294948"/>
<dbReference type="InterPro" id="IPR043128">
    <property type="entry name" value="Rev_trsase/Diguanyl_cyclase"/>
</dbReference>
<dbReference type="InterPro" id="IPR043502">
    <property type="entry name" value="DNA/RNA_pol_sf"/>
</dbReference>
<evidence type="ECO:0000313" key="4">
    <source>
        <dbReference type="EMBL" id="KAF6223109.1"/>
    </source>
</evidence>
<dbReference type="NCBIfam" id="NF002677">
    <property type="entry name" value="PRK02406.1"/>
    <property type="match status" value="1"/>
</dbReference>
<accession>A0A8H6CGI0</accession>
<dbReference type="FunFam" id="1.10.150.810:FF:000003">
    <property type="entry name" value="DNA polymerase kappa subunit"/>
    <property type="match status" value="1"/>
</dbReference>
<proteinExistence type="predicted"/>
<dbReference type="Gene3D" id="1.10.150.20">
    <property type="entry name" value="5' to 3' exonuclease, C-terminal subdomain"/>
    <property type="match status" value="1"/>
</dbReference>
<dbReference type="CDD" id="cd03586">
    <property type="entry name" value="PolY_Pol_IV_kappa"/>
    <property type="match status" value="1"/>
</dbReference>
<dbReference type="Pfam" id="PF00817">
    <property type="entry name" value="IMS"/>
    <property type="match status" value="1"/>
</dbReference>
<dbReference type="PANTHER" id="PTHR11076">
    <property type="entry name" value="DNA REPAIR POLYMERASE UMUC / TRANSFERASE FAMILY MEMBER"/>
    <property type="match status" value="1"/>
</dbReference>
<dbReference type="FunFam" id="1.10.150.20:FF:000039">
    <property type="entry name" value="Polymerase (DNA directed) kappa"/>
    <property type="match status" value="1"/>
</dbReference>
<evidence type="ECO:0000259" key="3">
    <source>
        <dbReference type="PROSITE" id="PS50173"/>
    </source>
</evidence>
<dbReference type="GO" id="GO:0005634">
    <property type="term" value="C:nucleus"/>
    <property type="evidence" value="ECO:0007669"/>
    <property type="project" value="TreeGrafter"/>
</dbReference>
<dbReference type="InterPro" id="IPR001126">
    <property type="entry name" value="UmuC"/>
</dbReference>
<dbReference type="Pfam" id="PF11799">
    <property type="entry name" value="IMS_C"/>
    <property type="match status" value="1"/>
</dbReference>
<dbReference type="InterPro" id="IPR050116">
    <property type="entry name" value="DNA_polymerase-Y"/>
</dbReference>
<dbReference type="InterPro" id="IPR022880">
    <property type="entry name" value="DNApol_IV"/>
</dbReference>
<dbReference type="GO" id="GO:0070987">
    <property type="term" value="P:error-free translesion synthesis"/>
    <property type="evidence" value="ECO:0007669"/>
    <property type="project" value="UniProtKB-ARBA"/>
</dbReference>
<reference evidence="4 5" key="1">
    <citation type="journal article" date="2020" name="Genomics">
        <title>Complete, high-quality genomes from long-read metagenomic sequencing of two wolf lichen thalli reveals enigmatic genome architecture.</title>
        <authorList>
            <person name="McKenzie S.K."/>
            <person name="Walston R.F."/>
            <person name="Allen J.L."/>
        </authorList>
    </citation>
    <scope>NUCLEOTIDE SEQUENCE [LARGE SCALE GENOMIC DNA]</scope>
    <source>
        <strain evidence="4">WasteWater2</strain>
    </source>
</reference>
<dbReference type="EMBL" id="JACCJC010000141">
    <property type="protein sequence ID" value="KAF6223109.1"/>
    <property type="molecule type" value="Genomic_DNA"/>
</dbReference>
<feature type="compositionally biased region" description="Basic and acidic residues" evidence="2">
    <location>
        <begin position="664"/>
        <end position="673"/>
    </location>
</feature>
<dbReference type="Proteomes" id="UP000578531">
    <property type="component" value="Unassembled WGS sequence"/>
</dbReference>
<dbReference type="FunFam" id="3.40.1170.60:FF:000012">
    <property type="entry name" value="Putative DNA-directed polymerase kappa"/>
    <property type="match status" value="1"/>
</dbReference>
<dbReference type="GO" id="GO:0003887">
    <property type="term" value="F:DNA-directed DNA polymerase activity"/>
    <property type="evidence" value="ECO:0007669"/>
    <property type="project" value="InterPro"/>
</dbReference>
<feature type="compositionally biased region" description="Basic and acidic residues" evidence="2">
    <location>
        <begin position="503"/>
        <end position="512"/>
    </location>
</feature>
<comment type="caution">
    <text evidence="4">The sequence shown here is derived from an EMBL/GenBank/DDBJ whole genome shotgun (WGS) entry which is preliminary data.</text>
</comment>
<evidence type="ECO:0000256" key="2">
    <source>
        <dbReference type="SAM" id="MobiDB-lite"/>
    </source>
</evidence>
<dbReference type="PROSITE" id="PS50173">
    <property type="entry name" value="UMUC"/>
    <property type="match status" value="1"/>
</dbReference>
<feature type="domain" description="UmuC" evidence="3">
    <location>
        <begin position="120"/>
        <end position="299"/>
    </location>
</feature>
<organism evidence="4 5">
    <name type="scientific">Letharia columbiana</name>
    <dbReference type="NCBI Taxonomy" id="112416"/>
    <lineage>
        <taxon>Eukaryota</taxon>
        <taxon>Fungi</taxon>
        <taxon>Dikarya</taxon>
        <taxon>Ascomycota</taxon>
        <taxon>Pezizomycotina</taxon>
        <taxon>Lecanoromycetes</taxon>
        <taxon>OSLEUM clade</taxon>
        <taxon>Lecanoromycetidae</taxon>
        <taxon>Lecanorales</taxon>
        <taxon>Lecanorineae</taxon>
        <taxon>Parmeliaceae</taxon>
        <taxon>Letharia</taxon>
    </lineage>
</organism>
<evidence type="ECO:0000256" key="1">
    <source>
        <dbReference type="ARBA" id="ARBA00016178"/>
    </source>
</evidence>
<evidence type="ECO:0000313" key="5">
    <source>
        <dbReference type="Proteomes" id="UP000578531"/>
    </source>
</evidence>
<protein>
    <recommendedName>
        <fullName evidence="1">DNA polymerase kappa</fullName>
    </recommendedName>
</protein>
<feature type="region of interest" description="Disordered" evidence="2">
    <location>
        <begin position="616"/>
        <end position="683"/>
    </location>
</feature>
<dbReference type="AlphaFoldDB" id="A0A8H6CGI0"/>
<dbReference type="GO" id="GO:0042276">
    <property type="term" value="P:error-prone translesion synthesis"/>
    <property type="evidence" value="ECO:0007669"/>
    <property type="project" value="TreeGrafter"/>
</dbReference>
<name>A0A8H6CGI0_9LECA</name>
<dbReference type="FunFam" id="1.10.150.810:FF:000001">
    <property type="entry name" value="DNA polymerase kappa"/>
    <property type="match status" value="1"/>
</dbReference>
<feature type="compositionally biased region" description="Polar residues" evidence="2">
    <location>
        <begin position="517"/>
        <end position="529"/>
    </location>
</feature>
<dbReference type="FunFam" id="3.30.1490.100:FF:000010">
    <property type="entry name" value="DNA-directed polymerase kappa"/>
    <property type="match status" value="1"/>
</dbReference>
<dbReference type="Gene3D" id="3.30.70.270">
    <property type="match status" value="1"/>
</dbReference>
<dbReference type="RefSeq" id="XP_037157983.1">
    <property type="nucleotide sequence ID" value="XM_037315144.1"/>
</dbReference>
<feature type="region of interest" description="Disordered" evidence="2">
    <location>
        <begin position="500"/>
        <end position="583"/>
    </location>
</feature>
<dbReference type="InterPro" id="IPR017961">
    <property type="entry name" value="DNA_pol_Y-fam_little_finger"/>
</dbReference>
<dbReference type="PANTHER" id="PTHR11076:SF33">
    <property type="entry name" value="DNA POLYMERASE KAPPA"/>
    <property type="match status" value="1"/>
</dbReference>
<dbReference type="Gene3D" id="3.40.1170.60">
    <property type="match status" value="1"/>
</dbReference>
<dbReference type="GO" id="GO:0003684">
    <property type="term" value="F:damaged DNA binding"/>
    <property type="evidence" value="ECO:0007669"/>
    <property type="project" value="InterPro"/>
</dbReference>
<dbReference type="InterPro" id="IPR036775">
    <property type="entry name" value="DNA_pol_Y-fam_lit_finger_sf"/>
</dbReference>
<dbReference type="GO" id="GO:0006281">
    <property type="term" value="P:DNA repair"/>
    <property type="evidence" value="ECO:0007669"/>
    <property type="project" value="InterPro"/>
</dbReference>
<gene>
    <name evidence="4" type="ORF">HO173_013322</name>
</gene>
<keyword evidence="5" id="KW-1185">Reference proteome</keyword>
<dbReference type="SUPFAM" id="SSF56672">
    <property type="entry name" value="DNA/RNA polymerases"/>
    <property type="match status" value="1"/>
</dbReference>